<keyword evidence="3" id="KW-1185">Reference proteome</keyword>
<evidence type="ECO:0000313" key="2">
    <source>
        <dbReference type="EMBL" id="NID10895.1"/>
    </source>
</evidence>
<reference evidence="3" key="2">
    <citation type="submission" date="2023-07" db="EMBL/GenBank/DDBJ databases">
        <authorList>
            <person name="Jung D.-H."/>
        </authorList>
    </citation>
    <scope>NUCLEOTIDE SEQUENCE [LARGE SCALE GENOMIC DNA]</scope>
    <source>
        <strain evidence="3">JA-25</strain>
    </source>
</reference>
<sequence length="169" mass="19981">MPPCWTGKRMETKKRFYWLWAAIGLLLCLNLLTIGWVVRKTNTVRTARPLAEGALVRRLGFSPDQMKQYRKSRVQLRQQSKPHEDSLRRFRTRLLEQVKQPAVSDEQLDELIAQLSQQNRQITRFRFRHWQQVRAICTPDQQAQFDQLIGRMGQGLNSPGLRARLRQEN</sequence>
<name>A0ABX0QET2_9BACT</name>
<dbReference type="Gene3D" id="1.20.120.1490">
    <property type="match status" value="1"/>
</dbReference>
<keyword evidence="1" id="KW-0812">Transmembrane</keyword>
<reference evidence="3" key="1">
    <citation type="submission" date="2019-09" db="EMBL/GenBank/DDBJ databases">
        <authorList>
            <person name="Jung D.-H."/>
        </authorList>
    </citation>
    <scope>NUCLEOTIDE SEQUENCE [LARGE SCALE GENOMIC DNA]</scope>
    <source>
        <strain evidence="3">JA-25</strain>
    </source>
</reference>
<keyword evidence="1" id="KW-0472">Membrane</keyword>
<feature type="transmembrane region" description="Helical" evidence="1">
    <location>
        <begin position="17"/>
        <end position="38"/>
    </location>
</feature>
<gene>
    <name evidence="2" type="ORF">F7231_12005</name>
</gene>
<organism evidence="2 3">
    <name type="scientific">Fibrivirga algicola</name>
    <dbReference type="NCBI Taxonomy" id="2950420"/>
    <lineage>
        <taxon>Bacteria</taxon>
        <taxon>Pseudomonadati</taxon>
        <taxon>Bacteroidota</taxon>
        <taxon>Cytophagia</taxon>
        <taxon>Cytophagales</taxon>
        <taxon>Spirosomataceae</taxon>
        <taxon>Fibrivirga</taxon>
    </lineage>
</organism>
<dbReference type="Proteomes" id="UP000606008">
    <property type="component" value="Unassembled WGS sequence"/>
</dbReference>
<proteinExistence type="predicted"/>
<dbReference type="EMBL" id="WAEL01000004">
    <property type="protein sequence ID" value="NID10895.1"/>
    <property type="molecule type" value="Genomic_DNA"/>
</dbReference>
<evidence type="ECO:0000256" key="1">
    <source>
        <dbReference type="SAM" id="Phobius"/>
    </source>
</evidence>
<protein>
    <submittedName>
        <fullName evidence="2">Periplasmic heavy metal sensor</fullName>
    </submittedName>
</protein>
<keyword evidence="1" id="KW-1133">Transmembrane helix</keyword>
<evidence type="ECO:0000313" key="3">
    <source>
        <dbReference type="Proteomes" id="UP000606008"/>
    </source>
</evidence>
<accession>A0ABX0QET2</accession>
<comment type="caution">
    <text evidence="2">The sequence shown here is derived from an EMBL/GenBank/DDBJ whole genome shotgun (WGS) entry which is preliminary data.</text>
</comment>